<dbReference type="EMBL" id="JAAXLS010000029">
    <property type="protein sequence ID" value="NKQ56990.1"/>
    <property type="molecule type" value="Genomic_DNA"/>
</dbReference>
<dbReference type="Proteomes" id="UP000715441">
    <property type="component" value="Unassembled WGS sequence"/>
</dbReference>
<dbReference type="Pfam" id="PF05593">
    <property type="entry name" value="RHS_repeat"/>
    <property type="match status" value="5"/>
</dbReference>
<evidence type="ECO:0000313" key="4">
    <source>
        <dbReference type="EMBL" id="NKQ56990.1"/>
    </source>
</evidence>
<dbReference type="RefSeq" id="WP_168520013.1">
    <property type="nucleotide sequence ID" value="NZ_JAAXLS010000029.1"/>
</dbReference>
<protein>
    <submittedName>
        <fullName evidence="4">Type IV secretion protein Rhs</fullName>
    </submittedName>
</protein>
<dbReference type="Pfam" id="PF03527">
    <property type="entry name" value="RHS"/>
    <property type="match status" value="1"/>
</dbReference>
<evidence type="ECO:0000259" key="3">
    <source>
        <dbReference type="Pfam" id="PF20148"/>
    </source>
</evidence>
<feature type="region of interest" description="Disordered" evidence="1">
    <location>
        <begin position="707"/>
        <end position="747"/>
    </location>
</feature>
<dbReference type="SUPFAM" id="SSF140453">
    <property type="entry name" value="EsxAB dimer-like"/>
    <property type="match status" value="1"/>
</dbReference>
<evidence type="ECO:0000313" key="5">
    <source>
        <dbReference type="Proteomes" id="UP000715441"/>
    </source>
</evidence>
<dbReference type="InterPro" id="IPR022385">
    <property type="entry name" value="Rhs_assc_core"/>
</dbReference>
<feature type="domain" description="RHS protein conserved region" evidence="2">
    <location>
        <begin position="1208"/>
        <end position="1238"/>
    </location>
</feature>
<comment type="caution">
    <text evidence="4">The sequence shown here is derived from an EMBL/GenBank/DDBJ whole genome shotgun (WGS) entry which is preliminary data.</text>
</comment>
<feature type="compositionally biased region" description="Basic and acidic residues" evidence="1">
    <location>
        <begin position="1611"/>
        <end position="1622"/>
    </location>
</feature>
<feature type="domain" description="DUF6531" evidence="3">
    <location>
        <begin position="352"/>
        <end position="420"/>
    </location>
</feature>
<accession>A0ABX1JE63</accession>
<organism evidence="4 5">
    <name type="scientific">Amycolatopsis acididurans</name>
    <dbReference type="NCBI Taxonomy" id="2724524"/>
    <lineage>
        <taxon>Bacteria</taxon>
        <taxon>Bacillati</taxon>
        <taxon>Actinomycetota</taxon>
        <taxon>Actinomycetes</taxon>
        <taxon>Pseudonocardiales</taxon>
        <taxon>Pseudonocardiaceae</taxon>
        <taxon>Amycolatopsis</taxon>
    </lineage>
</organism>
<dbReference type="Gene3D" id="1.10.287.1060">
    <property type="entry name" value="ESAT-6-like"/>
    <property type="match status" value="1"/>
</dbReference>
<dbReference type="Gene3D" id="2.180.10.10">
    <property type="entry name" value="RHS repeat-associated core"/>
    <property type="match status" value="3"/>
</dbReference>
<dbReference type="NCBIfam" id="TIGR03696">
    <property type="entry name" value="Rhs_assc_core"/>
    <property type="match status" value="1"/>
</dbReference>
<feature type="compositionally biased region" description="Basic and acidic residues" evidence="1">
    <location>
        <begin position="285"/>
        <end position="307"/>
    </location>
</feature>
<evidence type="ECO:0000259" key="2">
    <source>
        <dbReference type="Pfam" id="PF03527"/>
    </source>
</evidence>
<dbReference type="InterPro" id="IPR045351">
    <property type="entry name" value="DUF6531"/>
</dbReference>
<dbReference type="Pfam" id="PF20148">
    <property type="entry name" value="DUF6531"/>
    <property type="match status" value="1"/>
</dbReference>
<feature type="compositionally biased region" description="Basic and acidic residues" evidence="1">
    <location>
        <begin position="259"/>
        <end position="274"/>
    </location>
</feature>
<dbReference type="InterPro" id="IPR010310">
    <property type="entry name" value="T7SS_ESAT-6-like"/>
</dbReference>
<dbReference type="Pfam" id="PF06013">
    <property type="entry name" value="WXG100"/>
    <property type="match status" value="1"/>
</dbReference>
<dbReference type="NCBIfam" id="TIGR01643">
    <property type="entry name" value="YD_repeat_2x"/>
    <property type="match status" value="10"/>
</dbReference>
<feature type="region of interest" description="Disordered" evidence="1">
    <location>
        <begin position="1507"/>
        <end position="1551"/>
    </location>
</feature>
<dbReference type="PANTHER" id="PTHR32305">
    <property type="match status" value="1"/>
</dbReference>
<dbReference type="InterPro" id="IPR036689">
    <property type="entry name" value="ESAT-6-like_sf"/>
</dbReference>
<reference evidence="4 5" key="1">
    <citation type="submission" date="2020-04" db="EMBL/GenBank/DDBJ databases">
        <title>Novel species.</title>
        <authorList>
            <person name="Teo W.F.A."/>
            <person name="Lipun K."/>
            <person name="Srisuk N."/>
            <person name="Duangmal K."/>
        </authorList>
    </citation>
    <scope>NUCLEOTIDE SEQUENCE [LARGE SCALE GENOMIC DNA]</scope>
    <source>
        <strain evidence="4 5">K13G38</strain>
    </source>
</reference>
<sequence length="1628" mass="175479">MANPLVAQAQDSTTAISGVPILEAGQDLKNGIESGDWAATVMGVAGTAMEALAFVADPFGSILAAGVGWLLEHVGPLKEMLDKLAGDPDQITAHSQTWANIAKEVSSVSTDLAGQVKADIQSWTGPGADAYRKQADEVAKVLEGAAQACDGASSGVKTAGDVVAAVRMLVRDIIAEVVGHMVSWAIQVIATLGIGLAWVVPQVVNLVAKTAKQIADLVKNLTKALGELGKLLGKAGDLFKNASKSLKSLKSGDKAAPGKIDDLPGTRSIDDVGGKTDPASAKGDPGPKDPPGEAPKDGPKDGSKDGQGEGTTASGAGTGGAEKPKSPVEGTTKPENARDTAPGPDTRNTTTDPVDLASGEVILEQTDLELPGLLLERVHVSSYRAGRWFGPSWSSTVDQRLEFDPQNVCYVGPDGVILVYPLPVPGQPVLPEEGARWPLTRHADGSYTVEQAGRGRTLRFSGAGTRLPLRTVEDADGARTELSYDDTGAPVLLAHSSGVRVGFRTEGRRLTELRVLGSEGAPDVVVLRYGYDGNGHLAQVVNASGAALRFDHDTHGRLTGWQDRNGVFYRYVYDSAGRCVRTVGAEGFLDGVQEYDRDALVTRFTDSLGHVSVYELNALNQVVRETDPLGHVTESEWDRYDRLLSRTDPLGRVTRYTYTEDGVPLTVTRPDGSVVELEHADGELVSLTVRGDGRVWRRFYDRGSAPDPLDGPLGIGSVSSLDTEPESADADGETDRDQFGRPRSVPEVGGGRVLLGWTIEGRPASRTGVRRERAVWRYDGEGNEIEYVDELGRATRREYGPFDLVTAVTDPAGARTRYGYDTELRLTSVTDPLGRVWTYRYDPAGRLVSQTDFEGRTWNYAYDAAGQLISATGPDGGVTENVYDLLGNLVEVRGPHGTTSYVYDPVGALVRVASADSVVEFDRDEYGRVIREAIDGAEVTFAYDEHNRTIRRRTPSGAASEWRFDEQDRPIALTTTGHTVRYRLDAEGRTLVRDVDGVSVLQQAFGPRGLLTTQQLSGGTVPVQRRGFEYRADGSLAGTRDEFAGPVGFTRDAAGRVVSVSAMDGREDLRYDAAGHLIAWSGGAGLSDGYDALGRRTRHSEVHPDGVRVWEYTWTGERLTGLRTPDGRQWRYSYDPLGRRIGKQCVLPDGTVAESTRFVWDGTVLIEQEYADAAGVRHVTTWERRPGGTEPVTQYERGPAGERFLSVVTDAIGTPTELVDAQGRLAWSARRALWGRVVPVPGAPATTPLRFPGQYADAESGLHYNVFRYYDPAAARYVSQDPLGLEGGPNPVAYVADPFAEYDPLGLMACKKGKGKGNGNGSATNSNAKHNAGNSGGSAPKPGKGKGNKRKRDDDGDGASSSKKPKKDPGPWDRSSFSQDTLNKIKEQKNDPNNPHYKGNTDGGGTHARHIISFQTMRDSLKNWVEHQPKADQDALTAKYSDELYKMNSKIENLPLGPGKPNTAIGSVVNHFEDGIGKRMNEGSTPSDAFKGGSGYIKDIRPEYGDPIMRPADNFGPGGTGLERDPDGLGRDSFMNDMRDSADMDWPGGTKEEFEKWNGVRLEISDIGKHPENYTPAQVDDVIKKFHDLQAPSGGHPSLDEFNAAPQGHSYQRDEHGNRMPDDWSPGA</sequence>
<keyword evidence="5" id="KW-1185">Reference proteome</keyword>
<proteinExistence type="predicted"/>
<dbReference type="PANTHER" id="PTHR32305:SF15">
    <property type="entry name" value="PROTEIN RHSA-RELATED"/>
    <property type="match status" value="1"/>
</dbReference>
<evidence type="ECO:0000256" key="1">
    <source>
        <dbReference type="SAM" id="MobiDB-lite"/>
    </source>
</evidence>
<feature type="compositionally biased region" description="Acidic residues" evidence="1">
    <location>
        <begin position="723"/>
        <end position="732"/>
    </location>
</feature>
<dbReference type="InterPro" id="IPR001826">
    <property type="entry name" value="RHS"/>
</dbReference>
<name>A0ABX1JE63_9PSEU</name>
<gene>
    <name evidence="4" type="ORF">HFP15_29390</name>
</gene>
<feature type="region of interest" description="Disordered" evidence="1">
    <location>
        <begin position="1314"/>
        <end position="1407"/>
    </location>
</feature>
<dbReference type="InterPro" id="IPR006530">
    <property type="entry name" value="YD"/>
</dbReference>
<dbReference type="InterPro" id="IPR031325">
    <property type="entry name" value="RHS_repeat"/>
</dbReference>
<feature type="region of interest" description="Disordered" evidence="1">
    <location>
        <begin position="1589"/>
        <end position="1628"/>
    </location>
</feature>
<dbReference type="InterPro" id="IPR050708">
    <property type="entry name" value="T6SS_VgrG/RHS"/>
</dbReference>
<feature type="region of interest" description="Disordered" evidence="1">
    <location>
        <begin position="246"/>
        <end position="357"/>
    </location>
</feature>